<dbReference type="PANTHER" id="PTHR30024">
    <property type="entry name" value="ALIPHATIC SULFONATES-BINDING PROTEIN-RELATED"/>
    <property type="match status" value="1"/>
</dbReference>
<proteinExistence type="predicted"/>
<feature type="chain" id="PRO_5031329696" evidence="1">
    <location>
        <begin position="29"/>
        <end position="350"/>
    </location>
</feature>
<dbReference type="Proteomes" id="UP000574761">
    <property type="component" value="Unassembled WGS sequence"/>
</dbReference>
<evidence type="ECO:0000313" key="3">
    <source>
        <dbReference type="EMBL" id="MBB3977662.1"/>
    </source>
</evidence>
<dbReference type="Gene3D" id="3.40.190.10">
    <property type="entry name" value="Periplasmic binding protein-like II"/>
    <property type="match status" value="2"/>
</dbReference>
<gene>
    <name evidence="3" type="ORF">GGQ64_002868</name>
</gene>
<dbReference type="AlphaFoldDB" id="A0A7W6D7U6"/>
<evidence type="ECO:0000256" key="1">
    <source>
        <dbReference type="SAM" id="SignalP"/>
    </source>
</evidence>
<reference evidence="3 4" key="1">
    <citation type="submission" date="2020-08" db="EMBL/GenBank/DDBJ databases">
        <title>Genomic Encyclopedia of Type Strains, Phase IV (KMG-IV): sequencing the most valuable type-strain genomes for metagenomic binning, comparative biology and taxonomic classification.</title>
        <authorList>
            <person name="Goeker M."/>
        </authorList>
    </citation>
    <scope>NUCLEOTIDE SEQUENCE [LARGE SCALE GENOMIC DNA]</scope>
    <source>
        <strain evidence="3 4">DSM 100211</strain>
    </source>
</reference>
<accession>A0A7W6D7U6</accession>
<dbReference type="PANTHER" id="PTHR30024:SF48">
    <property type="entry name" value="ABC TRANSPORTER SUBSTRATE-BINDING PROTEIN"/>
    <property type="match status" value="1"/>
</dbReference>
<keyword evidence="4" id="KW-1185">Reference proteome</keyword>
<comment type="caution">
    <text evidence="3">The sequence shown here is derived from an EMBL/GenBank/DDBJ whole genome shotgun (WGS) entry which is preliminary data.</text>
</comment>
<feature type="domain" description="SsuA/THI5-like" evidence="2">
    <location>
        <begin position="74"/>
        <end position="201"/>
    </location>
</feature>
<sequence length="350" mass="37973">MNLSINRRRFLAGSAALGATLHSGIALAAPGKLLLSDPLPTEVPKGTKLRIADQNQTNVTLLRLSGGLAELEKDVEIEWQNFNGNNFVLESLRVGAADVGWGTDIATAFGRAQGAEIYNIGYARNTRDYYGFYSAPGSDITSATQLKGKKIAYPKGTQMSAYILRVLDKAGLKPTEVQLINVTIPDVPDVLRAGEVDAAVITAPLRSRFETDFKGQIHLLPEGINQGTGLSPIYAVRSALDDPGKAAAIAKFTRLWTIAQLYKDDHLDEYADAVYVKLRNYNPADAKKLAQLEGKTDIPPFTPELAAELQKTVNFMASVGELPQGLTIADYFDNRFDAINQAAKKEYAGL</sequence>
<dbReference type="PROSITE" id="PS51318">
    <property type="entry name" value="TAT"/>
    <property type="match status" value="1"/>
</dbReference>
<dbReference type="SUPFAM" id="SSF53850">
    <property type="entry name" value="Periplasmic binding protein-like II"/>
    <property type="match status" value="1"/>
</dbReference>
<dbReference type="RefSeq" id="WP_183805296.1">
    <property type="nucleotide sequence ID" value="NZ_JACIEE010000005.1"/>
</dbReference>
<dbReference type="InterPro" id="IPR015168">
    <property type="entry name" value="SsuA/THI5"/>
</dbReference>
<organism evidence="3 4">
    <name type="scientific">Mycoplana azooxidifex</name>
    <dbReference type="NCBI Taxonomy" id="1636188"/>
    <lineage>
        <taxon>Bacteria</taxon>
        <taxon>Pseudomonadati</taxon>
        <taxon>Pseudomonadota</taxon>
        <taxon>Alphaproteobacteria</taxon>
        <taxon>Hyphomicrobiales</taxon>
        <taxon>Rhizobiaceae</taxon>
        <taxon>Mycoplana</taxon>
    </lineage>
</organism>
<dbReference type="Pfam" id="PF09084">
    <property type="entry name" value="NMT1"/>
    <property type="match status" value="1"/>
</dbReference>
<evidence type="ECO:0000313" key="4">
    <source>
        <dbReference type="Proteomes" id="UP000574761"/>
    </source>
</evidence>
<dbReference type="InterPro" id="IPR006311">
    <property type="entry name" value="TAT_signal"/>
</dbReference>
<feature type="signal peptide" evidence="1">
    <location>
        <begin position="1"/>
        <end position="28"/>
    </location>
</feature>
<name>A0A7W6D7U6_9HYPH</name>
<keyword evidence="1" id="KW-0732">Signal</keyword>
<protein>
    <submittedName>
        <fullName evidence="3">Sulfonate transport system substrate-binding protein</fullName>
    </submittedName>
</protein>
<dbReference type="EMBL" id="JACIEE010000005">
    <property type="protein sequence ID" value="MBB3977662.1"/>
    <property type="molecule type" value="Genomic_DNA"/>
</dbReference>
<evidence type="ECO:0000259" key="2">
    <source>
        <dbReference type="Pfam" id="PF09084"/>
    </source>
</evidence>